<keyword evidence="4" id="KW-1185">Reference proteome</keyword>
<feature type="compositionally biased region" description="Pro residues" evidence="1">
    <location>
        <begin position="147"/>
        <end position="158"/>
    </location>
</feature>
<feature type="domain" description="Retroviral polymerase SH3-like" evidence="2">
    <location>
        <begin position="39"/>
        <end position="101"/>
    </location>
</feature>
<dbReference type="Pfam" id="PF25597">
    <property type="entry name" value="SH3_retrovirus"/>
    <property type="match status" value="1"/>
</dbReference>
<gene>
    <name evidence="3" type="ORF">E3N88_05528</name>
</gene>
<evidence type="ECO:0000313" key="4">
    <source>
        <dbReference type="Proteomes" id="UP000326396"/>
    </source>
</evidence>
<dbReference type="PANTHER" id="PTHR42648">
    <property type="entry name" value="TRANSPOSASE, PUTATIVE-RELATED"/>
    <property type="match status" value="1"/>
</dbReference>
<reference evidence="3 4" key="1">
    <citation type="submission" date="2019-05" db="EMBL/GenBank/DDBJ databases">
        <title>Mikania micrantha, genome provides insights into the molecular mechanism of rapid growth.</title>
        <authorList>
            <person name="Liu B."/>
        </authorList>
    </citation>
    <scope>NUCLEOTIDE SEQUENCE [LARGE SCALE GENOMIC DNA]</scope>
    <source>
        <strain evidence="3">NLD-2019</strain>
        <tissue evidence="3">Leaf</tissue>
    </source>
</reference>
<proteinExistence type="predicted"/>
<feature type="compositionally biased region" description="Polar residues" evidence="1">
    <location>
        <begin position="122"/>
        <end position="136"/>
    </location>
</feature>
<dbReference type="EMBL" id="SZYD01000003">
    <property type="protein sequence ID" value="KAD6794632.1"/>
    <property type="molecule type" value="Genomic_DNA"/>
</dbReference>
<dbReference type="InterPro" id="IPR057670">
    <property type="entry name" value="SH3_retrovirus"/>
</dbReference>
<evidence type="ECO:0000259" key="2">
    <source>
        <dbReference type="Pfam" id="PF25597"/>
    </source>
</evidence>
<feature type="compositionally biased region" description="Basic residues" evidence="1">
    <location>
        <begin position="165"/>
        <end position="174"/>
    </location>
</feature>
<evidence type="ECO:0000256" key="1">
    <source>
        <dbReference type="SAM" id="MobiDB-lite"/>
    </source>
</evidence>
<accession>A0A5N6PLY7</accession>
<organism evidence="3 4">
    <name type="scientific">Mikania micrantha</name>
    <name type="common">bitter vine</name>
    <dbReference type="NCBI Taxonomy" id="192012"/>
    <lineage>
        <taxon>Eukaryota</taxon>
        <taxon>Viridiplantae</taxon>
        <taxon>Streptophyta</taxon>
        <taxon>Embryophyta</taxon>
        <taxon>Tracheophyta</taxon>
        <taxon>Spermatophyta</taxon>
        <taxon>Magnoliopsida</taxon>
        <taxon>eudicotyledons</taxon>
        <taxon>Gunneridae</taxon>
        <taxon>Pentapetalae</taxon>
        <taxon>asterids</taxon>
        <taxon>campanulids</taxon>
        <taxon>Asterales</taxon>
        <taxon>Asteraceae</taxon>
        <taxon>Asteroideae</taxon>
        <taxon>Heliantheae alliance</taxon>
        <taxon>Eupatorieae</taxon>
        <taxon>Mikania</taxon>
    </lineage>
</organism>
<evidence type="ECO:0000313" key="3">
    <source>
        <dbReference type="EMBL" id="KAD6794632.1"/>
    </source>
</evidence>
<dbReference type="InterPro" id="IPR039537">
    <property type="entry name" value="Retrotran_Ty1/copia-like"/>
</dbReference>
<dbReference type="Proteomes" id="UP000326396">
    <property type="component" value="Linkage Group LG11"/>
</dbReference>
<sequence>MHAVYVMNRNPTKALIHQTPYEALFGRKPRVDHLRVFGCIGYVKLPAVNQKKLDDRGKKMVHFGVEKGSKAYRMYDPVGEKVVTSRDVRFEEKLSWLWEEISTKEDTEHETIEVEGVFDQHLPTTEGMSHNSTNERTPPHLEEPRQPEPQPHEIPPPNETTTRHPPPRRSTRRHTIPERFKDYVIEDGVDKILVLQVRFAYKCIYQDVV</sequence>
<feature type="compositionally biased region" description="Basic and acidic residues" evidence="1">
    <location>
        <begin position="137"/>
        <end position="146"/>
    </location>
</feature>
<dbReference type="PANTHER" id="PTHR42648:SF25">
    <property type="entry name" value="RNA-DIRECTED DNA POLYMERASE"/>
    <property type="match status" value="1"/>
</dbReference>
<comment type="caution">
    <text evidence="3">The sequence shown here is derived from an EMBL/GenBank/DDBJ whole genome shotgun (WGS) entry which is preliminary data.</text>
</comment>
<name>A0A5N6PLY7_9ASTR</name>
<dbReference type="OrthoDB" id="6776856at2759"/>
<protein>
    <recommendedName>
        <fullName evidence="2">Retroviral polymerase SH3-like domain-containing protein</fullName>
    </recommendedName>
</protein>
<dbReference type="AlphaFoldDB" id="A0A5N6PLY7"/>
<feature type="region of interest" description="Disordered" evidence="1">
    <location>
        <begin position="107"/>
        <end position="175"/>
    </location>
</feature>